<keyword evidence="2 3" id="KW-0186">Copper</keyword>
<dbReference type="AlphaFoldDB" id="A0A0B7I0T8"/>
<keyword evidence="4" id="KW-1015">Disulfide bond</keyword>
<feature type="binding site" evidence="3">
    <location>
        <position position="68"/>
    </location>
    <ligand>
        <name>Cu cation</name>
        <dbReference type="ChEBI" id="CHEBI:23378"/>
    </ligand>
</feature>
<protein>
    <submittedName>
        <fullName evidence="7">BsSco</fullName>
    </submittedName>
</protein>
<evidence type="ECO:0000256" key="2">
    <source>
        <dbReference type="ARBA" id="ARBA00023008"/>
    </source>
</evidence>
<dbReference type="Gene3D" id="3.40.30.10">
    <property type="entry name" value="Glutaredoxin"/>
    <property type="match status" value="1"/>
</dbReference>
<keyword evidence="10" id="KW-1185">Reference proteome</keyword>
<evidence type="ECO:0000313" key="7">
    <source>
        <dbReference type="EMBL" id="CEN43368.1"/>
    </source>
</evidence>
<dbReference type="CDD" id="cd02968">
    <property type="entry name" value="SCO"/>
    <property type="match status" value="1"/>
</dbReference>
<dbReference type="InterPro" id="IPR003782">
    <property type="entry name" value="SCO1/SenC"/>
</dbReference>
<dbReference type="PANTHER" id="PTHR12151:SF25">
    <property type="entry name" value="LINALOOL DEHYDRATASE_ISOMERASE DOMAIN-CONTAINING PROTEIN"/>
    <property type="match status" value="1"/>
</dbReference>
<organism evidence="7 10">
    <name type="scientific">Capnocytophaga canis</name>
    <dbReference type="NCBI Taxonomy" id="1848903"/>
    <lineage>
        <taxon>Bacteria</taxon>
        <taxon>Pseudomonadati</taxon>
        <taxon>Bacteroidota</taxon>
        <taxon>Flavobacteriia</taxon>
        <taxon>Flavobacteriales</taxon>
        <taxon>Flavobacteriaceae</taxon>
        <taxon>Capnocytophaga</taxon>
    </lineage>
</organism>
<feature type="disulfide bond" description="Redox-active" evidence="4">
    <location>
        <begin position="64"/>
        <end position="68"/>
    </location>
</feature>
<feature type="chain" id="PRO_5007763034" evidence="5">
    <location>
        <begin position="21"/>
        <end position="199"/>
    </location>
</feature>
<evidence type="ECO:0000313" key="8">
    <source>
        <dbReference type="EMBL" id="CEN52185.1"/>
    </source>
</evidence>
<evidence type="ECO:0000256" key="1">
    <source>
        <dbReference type="ARBA" id="ARBA00010996"/>
    </source>
</evidence>
<dbReference type="InterPro" id="IPR036249">
    <property type="entry name" value="Thioredoxin-like_sf"/>
</dbReference>
<accession>A0A0B7I0T8</accession>
<comment type="similarity">
    <text evidence="1">Belongs to the SCO1/2 family.</text>
</comment>
<dbReference type="PANTHER" id="PTHR12151">
    <property type="entry name" value="ELECTRON TRANSPORT PROTIN SCO1/SENC FAMILY MEMBER"/>
    <property type="match status" value="1"/>
</dbReference>
<evidence type="ECO:0000259" key="6">
    <source>
        <dbReference type="PROSITE" id="PS51352"/>
    </source>
</evidence>
<dbReference type="InterPro" id="IPR013766">
    <property type="entry name" value="Thioredoxin_domain"/>
</dbReference>
<dbReference type="Proteomes" id="UP000038200">
    <property type="component" value="Unassembled WGS sequence"/>
</dbReference>
<evidence type="ECO:0000256" key="3">
    <source>
        <dbReference type="PIRSR" id="PIRSR603782-1"/>
    </source>
</evidence>
<evidence type="ECO:0000256" key="4">
    <source>
        <dbReference type="PIRSR" id="PIRSR603782-2"/>
    </source>
</evidence>
<evidence type="ECO:0000256" key="5">
    <source>
        <dbReference type="SAM" id="SignalP"/>
    </source>
</evidence>
<feature type="signal peptide" evidence="5">
    <location>
        <begin position="1"/>
        <end position="20"/>
    </location>
</feature>
<feature type="binding site" evidence="3">
    <location>
        <position position="64"/>
    </location>
    <ligand>
        <name>Cu cation</name>
        <dbReference type="ChEBI" id="CHEBI:23378"/>
    </ligand>
</feature>
<dbReference type="GeneID" id="97264709"/>
<proteinExistence type="inferred from homology"/>
<dbReference type="Pfam" id="PF02630">
    <property type="entry name" value="SCO1-SenC"/>
    <property type="match status" value="1"/>
</dbReference>
<dbReference type="EMBL" id="CDOL01000135">
    <property type="protein sequence ID" value="CEN52185.1"/>
    <property type="molecule type" value="Genomic_DNA"/>
</dbReference>
<dbReference type="STRING" id="1848903.CCAND38_100032"/>
<keyword evidence="3" id="KW-0479">Metal-binding</keyword>
<dbReference type="Proteomes" id="UP000045051">
    <property type="component" value="Unassembled WGS sequence"/>
</dbReference>
<reference evidence="9 10" key="1">
    <citation type="submission" date="2015-01" db="EMBL/GenBank/DDBJ databases">
        <authorList>
            <person name="MANFREDI Pablo"/>
        </authorList>
    </citation>
    <scope>NUCLEOTIDE SEQUENCE [LARGE SCALE GENOMIC DNA]</scope>
    <source>
        <strain evidence="7 10">CcD38</strain>
        <strain evidence="8 9">CcD93</strain>
    </source>
</reference>
<dbReference type="PROSITE" id="PS51352">
    <property type="entry name" value="THIOREDOXIN_2"/>
    <property type="match status" value="1"/>
</dbReference>
<keyword evidence="5" id="KW-0732">Signal</keyword>
<dbReference type="PROSITE" id="PS51257">
    <property type="entry name" value="PROKAR_LIPOPROTEIN"/>
    <property type="match status" value="1"/>
</dbReference>
<dbReference type="EMBL" id="CDOI01000002">
    <property type="protein sequence ID" value="CEN43368.1"/>
    <property type="molecule type" value="Genomic_DNA"/>
</dbReference>
<dbReference type="SUPFAM" id="SSF52833">
    <property type="entry name" value="Thioredoxin-like"/>
    <property type="match status" value="1"/>
</dbReference>
<evidence type="ECO:0000313" key="9">
    <source>
        <dbReference type="Proteomes" id="UP000038200"/>
    </source>
</evidence>
<gene>
    <name evidence="7" type="ORF">CCAND38_100032</name>
    <name evidence="8" type="ORF">CCAND93_220024</name>
</gene>
<sequence length="199" mass="22338">MKMRGIYALFLLLGMIACQTKEKPEIVTIGKAPSFTFTNQNNQTINNETYAGMVYVVDFFFTDCPTICPVMTNNMVKIQNELKDKNVGFASFSINPEEDTPEVLKAYAQKKGATSANWHFLTGEVDAIYDLSNKGFNLHVEEVAGDIHRFEHSGLFALIDQHGNIVSRKGKDGKPIIYYNGLNDSQVKMLIEDIKSLIE</sequence>
<feature type="domain" description="Thioredoxin" evidence="6">
    <location>
        <begin position="26"/>
        <end position="199"/>
    </location>
</feature>
<evidence type="ECO:0000313" key="10">
    <source>
        <dbReference type="Proteomes" id="UP000045051"/>
    </source>
</evidence>
<name>A0A0B7I0T8_9FLAO</name>
<dbReference type="GO" id="GO:0046872">
    <property type="term" value="F:metal ion binding"/>
    <property type="evidence" value="ECO:0007669"/>
    <property type="project" value="UniProtKB-KW"/>
</dbReference>
<dbReference type="RefSeq" id="WP_231549982.1">
    <property type="nucleotide sequence ID" value="NZ_BOQK01000011.1"/>
</dbReference>
<feature type="binding site" evidence="3">
    <location>
        <position position="152"/>
    </location>
    <ligand>
        <name>Cu cation</name>
        <dbReference type="ChEBI" id="CHEBI:23378"/>
    </ligand>
</feature>